<name>A0A0S7C0X4_9BACT</name>
<dbReference type="SUPFAM" id="SSF82693">
    <property type="entry name" value="Multidrug efflux transporter AcrB pore domain, PN1, PN2, PC1 and PC2 subdomains"/>
    <property type="match status" value="3"/>
</dbReference>
<dbReference type="Gene3D" id="3.30.2090.10">
    <property type="entry name" value="Multidrug efflux transporter AcrB TolC docking domain, DN and DC subdomains"/>
    <property type="match status" value="2"/>
</dbReference>
<dbReference type="EMBL" id="DF968182">
    <property type="protein sequence ID" value="GAP42966.1"/>
    <property type="molecule type" value="Genomic_DNA"/>
</dbReference>
<dbReference type="Proteomes" id="UP000053091">
    <property type="component" value="Unassembled WGS sequence"/>
</dbReference>
<evidence type="ECO:0000313" key="2">
    <source>
        <dbReference type="EMBL" id="GAP42966.1"/>
    </source>
</evidence>
<dbReference type="InterPro" id="IPR027463">
    <property type="entry name" value="AcrB_DN_DC_subdom"/>
</dbReference>
<accession>A0A0S7C0X4</accession>
<feature type="transmembrane region" description="Helical" evidence="1">
    <location>
        <begin position="531"/>
        <end position="548"/>
    </location>
</feature>
<feature type="transmembrane region" description="Helical" evidence="1">
    <location>
        <begin position="916"/>
        <end position="940"/>
    </location>
</feature>
<feature type="transmembrane region" description="Helical" evidence="1">
    <location>
        <begin position="12"/>
        <end position="29"/>
    </location>
</feature>
<reference evidence="2" key="1">
    <citation type="journal article" date="2015" name="Genome Announc.">
        <title>Draft Genome Sequence of Bacteroidales Strain TBC1, a Novel Isolate from a Methanogenic Wastewater Treatment System.</title>
        <authorList>
            <person name="Tourlousse D.M."/>
            <person name="Matsuura N."/>
            <person name="Sun L."/>
            <person name="Toyonaga M."/>
            <person name="Kuroda K."/>
            <person name="Ohashi A."/>
            <person name="Cruz R."/>
            <person name="Yamaguchi T."/>
            <person name="Sekiguchi Y."/>
        </authorList>
    </citation>
    <scope>NUCLEOTIDE SEQUENCE [LARGE SCALE GENOMIC DNA]</scope>
    <source>
        <strain evidence="2">TBC1</strain>
    </source>
</reference>
<feature type="transmembrane region" description="Helical" evidence="1">
    <location>
        <begin position="431"/>
        <end position="457"/>
    </location>
</feature>
<dbReference type="Gene3D" id="3.30.70.1320">
    <property type="entry name" value="Multidrug efflux transporter AcrB pore domain like"/>
    <property type="match status" value="1"/>
</dbReference>
<evidence type="ECO:0000256" key="1">
    <source>
        <dbReference type="SAM" id="Phobius"/>
    </source>
</evidence>
<dbReference type="AlphaFoldDB" id="A0A0S7C0X4"/>
<evidence type="ECO:0000313" key="3">
    <source>
        <dbReference type="Proteomes" id="UP000053091"/>
    </source>
</evidence>
<proteinExistence type="predicted"/>
<dbReference type="InterPro" id="IPR001036">
    <property type="entry name" value="Acrflvin-R"/>
</dbReference>
<protein>
    <submittedName>
        <fullName evidence="2">Multidrug efflux pump subunit AcrB</fullName>
    </submittedName>
</protein>
<dbReference type="Gene3D" id="3.30.70.1440">
    <property type="entry name" value="Multidrug efflux transporter AcrB pore domain"/>
    <property type="match status" value="1"/>
</dbReference>
<dbReference type="OrthoDB" id="9758940at2"/>
<feature type="transmembrane region" description="Helical" evidence="1">
    <location>
        <begin position="360"/>
        <end position="380"/>
    </location>
</feature>
<dbReference type="GO" id="GO:0005886">
    <property type="term" value="C:plasma membrane"/>
    <property type="evidence" value="ECO:0007669"/>
    <property type="project" value="TreeGrafter"/>
</dbReference>
<dbReference type="PANTHER" id="PTHR32063:SF0">
    <property type="entry name" value="SWARMING MOTILITY PROTEIN SWRC"/>
    <property type="match status" value="1"/>
</dbReference>
<keyword evidence="1" id="KW-1133">Transmembrane helix</keyword>
<dbReference type="STRING" id="1678841.TBC1_111108"/>
<feature type="transmembrane region" description="Helical" evidence="1">
    <location>
        <begin position="463"/>
        <end position="486"/>
    </location>
</feature>
<dbReference type="Gene3D" id="3.30.70.1430">
    <property type="entry name" value="Multidrug efflux transporter AcrB pore domain"/>
    <property type="match status" value="2"/>
</dbReference>
<feature type="transmembrane region" description="Helical" evidence="1">
    <location>
        <begin position="889"/>
        <end position="910"/>
    </location>
</feature>
<dbReference type="RefSeq" id="WP_062039590.1">
    <property type="nucleotide sequence ID" value="NZ_DF968182.1"/>
</dbReference>
<keyword evidence="1" id="KW-0472">Membrane</keyword>
<gene>
    <name evidence="2" type="ORF">TBC1_111108</name>
</gene>
<feature type="transmembrane region" description="Helical" evidence="1">
    <location>
        <begin position="992"/>
        <end position="1018"/>
    </location>
</feature>
<dbReference type="PATRIC" id="fig|1678841.3.peg.1257"/>
<dbReference type="SUPFAM" id="SSF82866">
    <property type="entry name" value="Multidrug efflux transporter AcrB transmembrane domain"/>
    <property type="match status" value="2"/>
</dbReference>
<feature type="transmembrane region" description="Helical" evidence="1">
    <location>
        <begin position="334"/>
        <end position="353"/>
    </location>
</feature>
<organism evidence="2">
    <name type="scientific">Lentimicrobium saccharophilum</name>
    <dbReference type="NCBI Taxonomy" id="1678841"/>
    <lineage>
        <taxon>Bacteria</taxon>
        <taxon>Pseudomonadati</taxon>
        <taxon>Bacteroidota</taxon>
        <taxon>Bacteroidia</taxon>
        <taxon>Bacteroidales</taxon>
        <taxon>Lentimicrobiaceae</taxon>
        <taxon>Lentimicrobium</taxon>
    </lineage>
</organism>
<feature type="transmembrane region" description="Helical" evidence="1">
    <location>
        <begin position="860"/>
        <end position="882"/>
    </location>
</feature>
<dbReference type="PANTHER" id="PTHR32063">
    <property type="match status" value="1"/>
</dbReference>
<dbReference type="Pfam" id="PF00873">
    <property type="entry name" value="ACR_tran"/>
    <property type="match status" value="1"/>
</dbReference>
<dbReference type="PRINTS" id="PR00702">
    <property type="entry name" value="ACRIFLAVINRP"/>
</dbReference>
<sequence>MNITKISINRPSLIIVLFSVFTLLGIIGFKNLGYELLPDFNQPVIVIKTMYPGAEPDEVETSVSRKVEDALSNLEGVDYLETKSMPNASVIIANLKYGTDLSIAMQDAQRYIDNIRKDLPADILSPVMSKVSPNDLPIISISATSNLPATEFYQKMKDDYLPQMQQLKGVAEITMLGGEEREIQVKADQDKLKLYKISLYQVVEAINRSGIDLPAGKAQTDKESNSVRLTGKFASVKDIMNVQVAMPMPGSPVYVKDVANVVDGVKEVSSVSRYNGKNGIGLLLKKQGDANAVEVSKLVREKLQQIEAANTQYGVKFAVADDSTDLTIAAVNSVVFDLILAVILVSLVMFLFLRSYRNSLIVLVAIPTSLITAFAVMWLMGFTLNLMTLLAMSLIIGILVDDAIVILENIQRHIDMGKDKAAAALEGRMEIGFSAISITLVDVVVFLPILFLQVFVADMLKQFSIVVITSTLTSLLVGFTLVPWLASRIGKKEDLQPTNIINRFLLWFERQLSAFTNWYGHQLEWVLSHKLFFSGIVIFLLVMTGVMMQQGIIGKEMMSTGDQGKFRLNLEYDKTTTVQENNIRSREIENFILQQPEVSTLFSNVAGPGTGIGSSGVGSANLSEFTIQLKPEKERDINTETFMKSLREALNKEFAGVNFSMAVLGLLPKQAPIKITLSGNDPALVMKTGDELKAAIEQIPGADNVQLSVKEGSPEYKVIPDKDKMQRLGLNTAYVGLNLRTAFTGNDDASLTENGTEYPVRIWLDDFDRRNFEDVQRLSVVNPMNIPVELSQFAAVKQDNSPSLLERLDRQPSVTITSESFGRPSGTLADDVIDFLEKKPLPEGVKLTWGADIKTQNESFGALGSVLIISFLLIYLIMIALYDSYIYPFVALFAIPMAAIGAFLALNLSLNDLTLFAQLGLIMLMGLVTKNAILIVDFTNQLKAQGRHFKEALIIAGKERMRPILMTTLSMAIGMLPIALAKGTASEWKNGLAWVIIGGLLSSMILTVYLVPMMYYIVDTIKEKLADRKASRKALKAGLMVEHEL</sequence>
<dbReference type="SUPFAM" id="SSF82714">
    <property type="entry name" value="Multidrug efflux transporter AcrB TolC docking domain, DN and DC subdomains"/>
    <property type="match status" value="2"/>
</dbReference>
<dbReference type="GO" id="GO:0042910">
    <property type="term" value="F:xenobiotic transmembrane transporter activity"/>
    <property type="evidence" value="ECO:0007669"/>
    <property type="project" value="TreeGrafter"/>
</dbReference>
<keyword evidence="3" id="KW-1185">Reference proteome</keyword>
<dbReference type="Gene3D" id="1.20.1640.10">
    <property type="entry name" value="Multidrug efflux transporter AcrB transmembrane domain"/>
    <property type="match status" value="2"/>
</dbReference>
<feature type="transmembrane region" description="Helical" evidence="1">
    <location>
        <begin position="961"/>
        <end position="980"/>
    </location>
</feature>
<feature type="transmembrane region" description="Helical" evidence="1">
    <location>
        <begin position="386"/>
        <end position="410"/>
    </location>
</feature>
<keyword evidence="1" id="KW-0812">Transmembrane</keyword>